<dbReference type="Gene3D" id="1.20.1050.10">
    <property type="match status" value="1"/>
</dbReference>
<dbReference type="OrthoDB" id="5835136at2759"/>
<dbReference type="InterPro" id="IPR033468">
    <property type="entry name" value="Metaxin_GST"/>
</dbReference>
<evidence type="ECO:0000256" key="2">
    <source>
        <dbReference type="ARBA" id="ARBA00009170"/>
    </source>
</evidence>
<feature type="domain" description="Mitochondrial outer membrane transport complex Sam37/metaxin N-terminal" evidence="9">
    <location>
        <begin position="25"/>
        <end position="144"/>
    </location>
</feature>
<dbReference type="Proteomes" id="UP000325440">
    <property type="component" value="Unassembled WGS sequence"/>
</dbReference>
<evidence type="ECO:0000256" key="3">
    <source>
        <dbReference type="ARBA" id="ARBA00022448"/>
    </source>
</evidence>
<protein>
    <submittedName>
        <fullName evidence="11">Mitochondrial outer membrane transport complex Sam37/metaxin, N-terminal domain,Glutathione S</fullName>
    </submittedName>
</protein>
<keyword evidence="7 8" id="KW-0472">Membrane</keyword>
<evidence type="ECO:0000313" key="11">
    <source>
        <dbReference type="EMBL" id="VVC45672.1"/>
    </source>
</evidence>
<evidence type="ECO:0000256" key="5">
    <source>
        <dbReference type="ARBA" id="ARBA00022927"/>
    </source>
</evidence>
<proteinExistence type="inferred from homology"/>
<dbReference type="InterPro" id="IPR050931">
    <property type="entry name" value="Mito_Protein_Transport_Metaxin"/>
</dbReference>
<dbReference type="AlphaFoldDB" id="A0A5E4NLI6"/>
<keyword evidence="5" id="KW-0653">Protein transport</keyword>
<accession>A0A5E4NLI6</accession>
<keyword evidence="8" id="KW-0812">Transmembrane</keyword>
<dbReference type="GO" id="GO:0015031">
    <property type="term" value="P:protein transport"/>
    <property type="evidence" value="ECO:0007669"/>
    <property type="project" value="UniProtKB-KW"/>
</dbReference>
<gene>
    <name evidence="11" type="ORF">CINCED_3A011077</name>
</gene>
<keyword evidence="3" id="KW-0813">Transport</keyword>
<dbReference type="GO" id="GO:0007005">
    <property type="term" value="P:mitochondrion organization"/>
    <property type="evidence" value="ECO:0007669"/>
    <property type="project" value="TreeGrafter"/>
</dbReference>
<evidence type="ECO:0000256" key="8">
    <source>
        <dbReference type="SAM" id="Phobius"/>
    </source>
</evidence>
<keyword evidence="6" id="KW-0496">Mitochondrion</keyword>
<dbReference type="InterPro" id="IPR036282">
    <property type="entry name" value="Glutathione-S-Trfase_C_sf"/>
</dbReference>
<dbReference type="GO" id="GO:0001401">
    <property type="term" value="C:SAM complex"/>
    <property type="evidence" value="ECO:0007669"/>
    <property type="project" value="InterPro"/>
</dbReference>
<evidence type="ECO:0000259" key="9">
    <source>
        <dbReference type="Pfam" id="PF10568"/>
    </source>
</evidence>
<evidence type="ECO:0000256" key="6">
    <source>
        <dbReference type="ARBA" id="ARBA00023128"/>
    </source>
</evidence>
<dbReference type="PANTHER" id="PTHR12289">
    <property type="entry name" value="METAXIN RELATED"/>
    <property type="match status" value="1"/>
</dbReference>
<keyword evidence="12" id="KW-1185">Reference proteome</keyword>
<dbReference type="Pfam" id="PF10568">
    <property type="entry name" value="Tom37"/>
    <property type="match status" value="1"/>
</dbReference>
<feature type="transmembrane region" description="Helical" evidence="8">
    <location>
        <begin position="276"/>
        <end position="307"/>
    </location>
</feature>
<dbReference type="PANTHER" id="PTHR12289:SF41">
    <property type="entry name" value="FAILED AXON CONNECTIONS-RELATED"/>
    <property type="match status" value="1"/>
</dbReference>
<organism evidence="11 12">
    <name type="scientific">Cinara cedri</name>
    <dbReference type="NCBI Taxonomy" id="506608"/>
    <lineage>
        <taxon>Eukaryota</taxon>
        <taxon>Metazoa</taxon>
        <taxon>Ecdysozoa</taxon>
        <taxon>Arthropoda</taxon>
        <taxon>Hexapoda</taxon>
        <taxon>Insecta</taxon>
        <taxon>Pterygota</taxon>
        <taxon>Neoptera</taxon>
        <taxon>Paraneoptera</taxon>
        <taxon>Hemiptera</taxon>
        <taxon>Sternorrhyncha</taxon>
        <taxon>Aphidomorpha</taxon>
        <taxon>Aphidoidea</taxon>
        <taxon>Aphididae</taxon>
        <taxon>Lachninae</taxon>
        <taxon>Cinara</taxon>
    </lineage>
</organism>
<dbReference type="Pfam" id="PF17171">
    <property type="entry name" value="GST_C_6"/>
    <property type="match status" value="1"/>
</dbReference>
<evidence type="ECO:0000256" key="1">
    <source>
        <dbReference type="ARBA" id="ARBA00004294"/>
    </source>
</evidence>
<dbReference type="EMBL" id="CABPRJ010002409">
    <property type="protein sequence ID" value="VVC45672.1"/>
    <property type="molecule type" value="Genomic_DNA"/>
</dbReference>
<feature type="domain" description="Metaxin glutathione S-transferase" evidence="10">
    <location>
        <begin position="173"/>
        <end position="236"/>
    </location>
</feature>
<reference evidence="11 12" key="1">
    <citation type="submission" date="2019-08" db="EMBL/GenBank/DDBJ databases">
        <authorList>
            <person name="Alioto T."/>
            <person name="Alioto T."/>
            <person name="Gomez Garrido J."/>
        </authorList>
    </citation>
    <scope>NUCLEOTIDE SEQUENCE [LARGE SCALE GENOMIC DNA]</scope>
</reference>
<keyword evidence="4" id="KW-1000">Mitochondrion outer membrane</keyword>
<evidence type="ECO:0000259" key="10">
    <source>
        <dbReference type="Pfam" id="PF17171"/>
    </source>
</evidence>
<comment type="subcellular location">
    <subcellularLocation>
        <location evidence="1">Mitochondrion outer membrane</location>
    </subcellularLocation>
</comment>
<dbReference type="InterPro" id="IPR019564">
    <property type="entry name" value="Sam37/metaxin_N"/>
</dbReference>
<evidence type="ECO:0000256" key="4">
    <source>
        <dbReference type="ARBA" id="ARBA00022787"/>
    </source>
</evidence>
<dbReference type="CDD" id="cd03212">
    <property type="entry name" value="GST_C_Metaxin1_3"/>
    <property type="match status" value="1"/>
</dbReference>
<name>A0A5E4NLI6_9HEMI</name>
<sequence>MFKFPQLEVESWKGDWGLPSIDYKCIEVLAFARFTNAPININLSNNPFKSTTGHLPIVSYNKRLLLNRDSLIECLDKQNLTPNFGLSGLQLAEEHAVISMIDAQLEPALLFAWWMDETNCLNFTRPLYRNALKFPFNWYYPSAYERAAKQKIYTLYNHLDSDNDIMTEIYAEAIKCMNGLENRLGNNFYFFGSHPTLLDAVAYSYLGPLLKAPLIDNKLQSHLTTCKNLCMWIDRITREYFKIDWQAHKCNERKKIEESKQMNIIPWYKKDETKNVFIGLFTIITMVIYSFKIGLISVSFILIFSMYDTYQIL</sequence>
<dbReference type="SUPFAM" id="SSF47616">
    <property type="entry name" value="GST C-terminal domain-like"/>
    <property type="match status" value="1"/>
</dbReference>
<evidence type="ECO:0000256" key="7">
    <source>
        <dbReference type="ARBA" id="ARBA00023136"/>
    </source>
</evidence>
<keyword evidence="8" id="KW-1133">Transmembrane helix</keyword>
<comment type="similarity">
    <text evidence="2">Belongs to the metaxin family.</text>
</comment>
<evidence type="ECO:0000313" key="12">
    <source>
        <dbReference type="Proteomes" id="UP000325440"/>
    </source>
</evidence>